<name>A0A8J3HVW9_9RICK</name>
<dbReference type="Proteomes" id="UP000637906">
    <property type="component" value="Unassembled WGS sequence"/>
</dbReference>
<organism evidence="1 2">
    <name type="scientific">Candidatus Mesenet longicola</name>
    <dbReference type="NCBI Taxonomy" id="1892558"/>
    <lineage>
        <taxon>Bacteria</taxon>
        <taxon>Pseudomonadati</taxon>
        <taxon>Pseudomonadota</taxon>
        <taxon>Alphaproteobacteria</taxon>
        <taxon>Rickettsiales</taxon>
        <taxon>Anaplasmataceae</taxon>
        <taxon>Candidatus Mesenet</taxon>
    </lineage>
</organism>
<comment type="caution">
    <text evidence="1">The sequence shown here is derived from an EMBL/GenBank/DDBJ whole genome shotgun (WGS) entry which is preliminary data.</text>
</comment>
<gene>
    <name evidence="1" type="ORF">sL5_11130</name>
</gene>
<accession>A0A8J3HVW9</accession>
<reference evidence="1 2" key="1">
    <citation type="journal article" date="2021" name="Microb. Ecol.">
        <title>Candidatus Mesenet longicola: Novel Endosymbionts of Brontispa longissima that Induce Cytoplasmic Incompatibility.</title>
        <authorList>
            <person name="Takano S."/>
            <person name="Gotoh Y."/>
            <person name="Hayashi T."/>
        </authorList>
    </citation>
    <scope>NUCLEOTIDE SEQUENCE [LARGE SCALE GENOMIC DNA]</scope>
    <source>
        <strain evidence="1">L5</strain>
    </source>
</reference>
<protein>
    <submittedName>
        <fullName evidence="1">Uncharacterized protein</fullName>
    </submittedName>
</protein>
<evidence type="ECO:0000313" key="1">
    <source>
        <dbReference type="EMBL" id="GHM60120.1"/>
    </source>
</evidence>
<proteinExistence type="predicted"/>
<dbReference type="EMBL" id="BNGU01000083">
    <property type="protein sequence ID" value="GHM60120.1"/>
    <property type="molecule type" value="Genomic_DNA"/>
</dbReference>
<dbReference type="AlphaFoldDB" id="A0A8J3HVW9"/>
<sequence>MHTFLGKKIKKYLKYRCLNSEDKTLFAIYDIPQGMLIDYDLEQVLLDHFQLSYIYSMTRFELLFYYIKRKIDNKLIDNKCLNHENNNFKNIICLLVLSNDVEENLRMQLIHFSQDQL</sequence>
<keyword evidence="2" id="KW-1185">Reference proteome</keyword>
<evidence type="ECO:0000313" key="2">
    <source>
        <dbReference type="Proteomes" id="UP000637906"/>
    </source>
</evidence>